<dbReference type="GO" id="GO:0004643">
    <property type="term" value="F:phosphoribosylaminoimidazolecarboxamide formyltransferase activity"/>
    <property type="evidence" value="ECO:0007669"/>
    <property type="project" value="UniProtKB-UniRule"/>
</dbReference>
<evidence type="ECO:0000256" key="10">
    <source>
        <dbReference type="HAMAP-Rule" id="MF_00139"/>
    </source>
</evidence>
<keyword evidence="7 10" id="KW-0511">Multifunctional enzyme</keyword>
<dbReference type="GO" id="GO:0005829">
    <property type="term" value="C:cytosol"/>
    <property type="evidence" value="ECO:0007669"/>
    <property type="project" value="TreeGrafter"/>
</dbReference>
<comment type="domain">
    <text evidence="10">The IMP cyclohydrolase activity resides in the N-terminal region.</text>
</comment>
<keyword evidence="4 10" id="KW-0808">Transferase</keyword>
<dbReference type="NCBIfam" id="NF002049">
    <property type="entry name" value="PRK00881.1"/>
    <property type="match status" value="1"/>
</dbReference>
<dbReference type="HAMAP" id="MF_00139">
    <property type="entry name" value="PurH"/>
    <property type="match status" value="1"/>
</dbReference>
<dbReference type="InterPro" id="IPR036914">
    <property type="entry name" value="MGS-like_dom_sf"/>
</dbReference>
<comment type="pathway">
    <text evidence="1 10">Purine metabolism; IMP biosynthesis via de novo pathway; IMP from 5-formamido-1-(5-phospho-D-ribosyl)imidazole-4-carboxamide: step 1/1.</text>
</comment>
<dbReference type="SMART" id="SM00798">
    <property type="entry name" value="AICARFT_IMPCHas"/>
    <property type="match status" value="1"/>
</dbReference>
<accession>A0A2K1STS3</accession>
<dbReference type="EC" id="2.1.2.3" evidence="10"/>
<evidence type="ECO:0000313" key="13">
    <source>
        <dbReference type="Proteomes" id="UP000236146"/>
    </source>
</evidence>
<evidence type="ECO:0000256" key="4">
    <source>
        <dbReference type="ARBA" id="ARBA00022679"/>
    </source>
</evidence>
<evidence type="ECO:0000256" key="5">
    <source>
        <dbReference type="ARBA" id="ARBA00022755"/>
    </source>
</evidence>
<dbReference type="CDD" id="cd01421">
    <property type="entry name" value="IMPCH"/>
    <property type="match status" value="1"/>
</dbReference>
<proteinExistence type="inferred from homology"/>
<dbReference type="Gene3D" id="3.40.50.1380">
    <property type="entry name" value="Methylglyoxal synthase-like domain"/>
    <property type="match status" value="1"/>
</dbReference>
<evidence type="ECO:0000256" key="1">
    <source>
        <dbReference type="ARBA" id="ARBA00004844"/>
    </source>
</evidence>
<dbReference type="OrthoDB" id="9802065at2"/>
<dbReference type="EMBL" id="MNLH01000006">
    <property type="protein sequence ID" value="PNS42960.1"/>
    <property type="molecule type" value="Genomic_DNA"/>
</dbReference>
<dbReference type="InterPro" id="IPR011607">
    <property type="entry name" value="MGS-like_dom"/>
</dbReference>
<gene>
    <name evidence="10" type="primary">purH</name>
    <name evidence="12" type="ORF">BFS05_05695</name>
</gene>
<evidence type="ECO:0000256" key="8">
    <source>
        <dbReference type="ARBA" id="ARBA00050488"/>
    </source>
</evidence>
<dbReference type="GO" id="GO:0003937">
    <property type="term" value="F:IMP cyclohydrolase activity"/>
    <property type="evidence" value="ECO:0007669"/>
    <property type="project" value="UniProtKB-UniRule"/>
</dbReference>
<dbReference type="Pfam" id="PF01808">
    <property type="entry name" value="AICARFT_IMPCHas"/>
    <property type="match status" value="1"/>
</dbReference>
<evidence type="ECO:0000256" key="2">
    <source>
        <dbReference type="ARBA" id="ARBA00004954"/>
    </source>
</evidence>
<comment type="catalytic activity">
    <reaction evidence="9 10">
        <text>IMP + H2O = 5-formamido-1-(5-phospho-D-ribosyl)imidazole-4-carboxamide</text>
        <dbReference type="Rhea" id="RHEA:18445"/>
        <dbReference type="ChEBI" id="CHEBI:15377"/>
        <dbReference type="ChEBI" id="CHEBI:58053"/>
        <dbReference type="ChEBI" id="CHEBI:58467"/>
        <dbReference type="EC" id="3.5.4.10"/>
    </reaction>
</comment>
<dbReference type="PIRSF" id="PIRSF000414">
    <property type="entry name" value="AICARFT_IMPCHas"/>
    <property type="match status" value="1"/>
</dbReference>
<comment type="similarity">
    <text evidence="3 10">Belongs to the PurH family.</text>
</comment>
<reference evidence="12 13" key="1">
    <citation type="submission" date="2016-10" db="EMBL/GenBank/DDBJ databases">
        <authorList>
            <person name="Varghese N."/>
        </authorList>
    </citation>
    <scope>NUCLEOTIDE SEQUENCE [LARGE SCALE GENOMIC DNA]</scope>
    <source>
        <strain evidence="12 13">KA00225</strain>
    </source>
</reference>
<evidence type="ECO:0000259" key="11">
    <source>
        <dbReference type="PROSITE" id="PS51855"/>
    </source>
</evidence>
<keyword evidence="5 10" id="KW-0658">Purine biosynthesis</keyword>
<dbReference type="FunFam" id="3.40.140.20:FF:000001">
    <property type="entry name" value="Bifunctional purine biosynthesis protein PurH"/>
    <property type="match status" value="1"/>
</dbReference>
<dbReference type="UniPathway" id="UPA00074">
    <property type="reaction ID" value="UER00133"/>
</dbReference>
<dbReference type="PANTHER" id="PTHR11692">
    <property type="entry name" value="BIFUNCTIONAL PURINE BIOSYNTHESIS PROTEIN PURH"/>
    <property type="match status" value="1"/>
</dbReference>
<protein>
    <recommendedName>
        <fullName evidence="10">Bifunctional purine biosynthesis protein PurH</fullName>
    </recommendedName>
    <domain>
        <recommendedName>
            <fullName evidence="10">Phosphoribosylaminoimidazolecarboxamide formyltransferase</fullName>
            <ecNumber evidence="10">2.1.2.3</ecNumber>
        </recommendedName>
        <alternativeName>
            <fullName evidence="10">AICAR transformylase</fullName>
        </alternativeName>
    </domain>
    <domain>
        <recommendedName>
            <fullName evidence="10">IMP cyclohydrolase</fullName>
            <ecNumber evidence="10">3.5.4.10</ecNumber>
        </recommendedName>
        <alternativeName>
            <fullName evidence="10">ATIC</fullName>
        </alternativeName>
        <alternativeName>
            <fullName evidence="10">IMP synthase</fullName>
        </alternativeName>
        <alternativeName>
            <fullName evidence="10">Inosinicase</fullName>
        </alternativeName>
    </domain>
</protein>
<dbReference type="PROSITE" id="PS51855">
    <property type="entry name" value="MGS"/>
    <property type="match status" value="1"/>
</dbReference>
<dbReference type="SUPFAM" id="SSF52335">
    <property type="entry name" value="Methylglyoxal synthase-like"/>
    <property type="match status" value="1"/>
</dbReference>
<feature type="domain" description="MGS-like" evidence="11">
    <location>
        <begin position="17"/>
        <end position="164"/>
    </location>
</feature>
<comment type="pathway">
    <text evidence="2 10">Purine metabolism; IMP biosynthesis via de novo pathway; 5-formamido-1-(5-phospho-D-ribosyl)imidazole-4-carboxamide from 5-amino-1-(5-phospho-D-ribosyl)imidazole-4-carboxamide (10-formyl THF route): step 1/1.</text>
</comment>
<comment type="caution">
    <text evidence="12">The sequence shown here is derived from an EMBL/GenBank/DDBJ whole genome shotgun (WGS) entry which is preliminary data.</text>
</comment>
<dbReference type="InterPro" id="IPR024051">
    <property type="entry name" value="AICAR_Tfase_dup_dom_sf"/>
</dbReference>
<dbReference type="EC" id="3.5.4.10" evidence="10"/>
<sequence length="567" mass="61393">MQQTTSQESCANVLITTDKRSIKRVLVSVFRKEGLETLAQAFIKEGTQVVSTGSTAAFLTKLGVNVTEVSEVTGFPESLDGRVKTLDPHIHAGILADMNNPEHVQQLKDLNIAPFDAVVVNLYPFVDTVMNGGNEAQIIEKIDIGGPSMIRAAAKNHATVAVITDPNDYSLLASRILSGEGFSLEERKYLARKAFAHTAAYDAAISQWTSDNWSKPESLSLNSSACEESSDKVQNCDLEHEEDLTMPLDFTRTYRRERVLRYGENPHQQAGLYVDPLHKGGLAQAELLGGKPMSYNNYVDADAAWRAVWDFAPRITVAVCKHNNPCGLAIGATAAEAHKKAHACDPVSAYGGVIATNTTVTLEMAESVRPIFTEVIVAPDYEPEALELLRTKKKNLRILKVANPPVFGLQLHPIDGGALVQTADLIDAEGDSPENWKLVSGDPADVDTMRDLQFAWRALRCVKSNAILLANNSATVGIGMGQVNRVDSCHLAVERANTLADGVERARGAVAASDAFFPFADGPQILIDAGVRAIVQPGGSIRDEEVFEAARAAGVTMYTTGTRHFFH</sequence>
<name>A0A2K1STS3_GARVA</name>
<dbReference type="Pfam" id="PF02142">
    <property type="entry name" value="MGS"/>
    <property type="match status" value="1"/>
</dbReference>
<dbReference type="InterPro" id="IPR002695">
    <property type="entry name" value="PurH-like"/>
</dbReference>
<evidence type="ECO:0000256" key="6">
    <source>
        <dbReference type="ARBA" id="ARBA00022801"/>
    </source>
</evidence>
<organism evidence="12 13">
    <name type="scientific">Gardnerella vaginalis</name>
    <dbReference type="NCBI Taxonomy" id="2702"/>
    <lineage>
        <taxon>Bacteria</taxon>
        <taxon>Bacillati</taxon>
        <taxon>Actinomycetota</taxon>
        <taxon>Actinomycetes</taxon>
        <taxon>Bifidobacteriales</taxon>
        <taxon>Bifidobacteriaceae</taxon>
        <taxon>Gardnerella</taxon>
    </lineage>
</organism>
<dbReference type="SUPFAM" id="SSF53927">
    <property type="entry name" value="Cytidine deaminase-like"/>
    <property type="match status" value="1"/>
</dbReference>
<keyword evidence="6 10" id="KW-0378">Hydrolase</keyword>
<dbReference type="PANTHER" id="PTHR11692:SF0">
    <property type="entry name" value="BIFUNCTIONAL PURINE BIOSYNTHESIS PROTEIN ATIC"/>
    <property type="match status" value="1"/>
</dbReference>
<dbReference type="InterPro" id="IPR016193">
    <property type="entry name" value="Cytidine_deaminase-like"/>
</dbReference>
<evidence type="ECO:0000256" key="7">
    <source>
        <dbReference type="ARBA" id="ARBA00023268"/>
    </source>
</evidence>
<evidence type="ECO:0000256" key="3">
    <source>
        <dbReference type="ARBA" id="ARBA00007667"/>
    </source>
</evidence>
<dbReference type="AlphaFoldDB" id="A0A2K1STS3"/>
<dbReference type="SMART" id="SM00851">
    <property type="entry name" value="MGS"/>
    <property type="match status" value="1"/>
</dbReference>
<dbReference type="Gene3D" id="3.40.140.20">
    <property type="match status" value="2"/>
</dbReference>
<dbReference type="FunFam" id="3.40.50.1380:FF:000001">
    <property type="entry name" value="Bifunctional purine biosynthesis protein PurH"/>
    <property type="match status" value="1"/>
</dbReference>
<comment type="catalytic activity">
    <reaction evidence="8 10">
        <text>(6R)-10-formyltetrahydrofolate + 5-amino-1-(5-phospho-beta-D-ribosyl)imidazole-4-carboxamide = 5-formamido-1-(5-phospho-D-ribosyl)imidazole-4-carboxamide + (6S)-5,6,7,8-tetrahydrofolate</text>
        <dbReference type="Rhea" id="RHEA:22192"/>
        <dbReference type="ChEBI" id="CHEBI:57453"/>
        <dbReference type="ChEBI" id="CHEBI:58467"/>
        <dbReference type="ChEBI" id="CHEBI:58475"/>
        <dbReference type="ChEBI" id="CHEBI:195366"/>
        <dbReference type="EC" id="2.1.2.3"/>
    </reaction>
</comment>
<evidence type="ECO:0000256" key="9">
    <source>
        <dbReference type="ARBA" id="ARBA00050687"/>
    </source>
</evidence>
<dbReference type="GO" id="GO:0006189">
    <property type="term" value="P:'de novo' IMP biosynthetic process"/>
    <property type="evidence" value="ECO:0007669"/>
    <property type="project" value="UniProtKB-UniRule"/>
</dbReference>
<dbReference type="Proteomes" id="UP000236146">
    <property type="component" value="Unassembled WGS sequence"/>
</dbReference>
<evidence type="ECO:0000313" key="12">
    <source>
        <dbReference type="EMBL" id="PNS42960.1"/>
    </source>
</evidence>